<evidence type="ECO:0000313" key="2">
    <source>
        <dbReference type="Proteomes" id="UP001583186"/>
    </source>
</evidence>
<dbReference type="EMBL" id="JAWCUI010000082">
    <property type="protein sequence ID" value="KAL1888940.1"/>
    <property type="molecule type" value="Genomic_DNA"/>
</dbReference>
<reference evidence="1 2" key="1">
    <citation type="journal article" date="2024" name="IMA Fungus">
        <title>IMA Genome - F19 : A genome assembly and annotation guide to empower mycologists, including annotated draft genome sequences of Ceratocystis pirilliformis, Diaporthe australafricana, Fusarium ophioides, Paecilomyces lecythidis, and Sporothrix stenoceras.</title>
        <authorList>
            <person name="Aylward J."/>
            <person name="Wilson A.M."/>
            <person name="Visagie C.M."/>
            <person name="Spraker J."/>
            <person name="Barnes I."/>
            <person name="Buitendag C."/>
            <person name="Ceriani C."/>
            <person name="Del Mar Angel L."/>
            <person name="du Plessis D."/>
            <person name="Fuchs T."/>
            <person name="Gasser K."/>
            <person name="Kramer D."/>
            <person name="Li W."/>
            <person name="Munsamy K."/>
            <person name="Piso A."/>
            <person name="Price J.L."/>
            <person name="Sonnekus B."/>
            <person name="Thomas C."/>
            <person name="van der Nest A."/>
            <person name="van Dijk A."/>
            <person name="van Heerden A."/>
            <person name="van Vuuren N."/>
            <person name="Yilmaz N."/>
            <person name="Duong T.A."/>
            <person name="van der Merwe N.A."/>
            <person name="Wingfield M.J."/>
            <person name="Wingfield B.D."/>
        </authorList>
    </citation>
    <scope>NUCLEOTIDE SEQUENCE [LARGE SCALE GENOMIC DNA]</scope>
    <source>
        <strain evidence="1 2">CMW 5346</strain>
    </source>
</reference>
<proteinExistence type="predicted"/>
<evidence type="ECO:0000313" key="1">
    <source>
        <dbReference type="EMBL" id="KAL1888940.1"/>
    </source>
</evidence>
<dbReference type="Proteomes" id="UP001583186">
    <property type="component" value="Unassembled WGS sequence"/>
</dbReference>
<sequence>MNWANKARKRWVQDGWFSNQEFSSWEEKQAYQEPRKDQWPGVIYEIDLTTLPRAEQPAIFESVKLQALLNVECGERGDYLFAKHEFLVLHRIPFATIAKTHKLAD</sequence>
<gene>
    <name evidence="1" type="ORF">Sste5346_009206</name>
</gene>
<comment type="caution">
    <text evidence="1">The sequence shown here is derived from an EMBL/GenBank/DDBJ whole genome shotgun (WGS) entry which is preliminary data.</text>
</comment>
<organism evidence="1 2">
    <name type="scientific">Sporothrix stenoceras</name>
    <dbReference type="NCBI Taxonomy" id="5173"/>
    <lineage>
        <taxon>Eukaryota</taxon>
        <taxon>Fungi</taxon>
        <taxon>Dikarya</taxon>
        <taxon>Ascomycota</taxon>
        <taxon>Pezizomycotina</taxon>
        <taxon>Sordariomycetes</taxon>
        <taxon>Sordariomycetidae</taxon>
        <taxon>Ophiostomatales</taxon>
        <taxon>Ophiostomataceae</taxon>
        <taxon>Sporothrix</taxon>
    </lineage>
</organism>
<protein>
    <submittedName>
        <fullName evidence="1">Uncharacterized protein</fullName>
    </submittedName>
</protein>
<name>A0ABR3YKS3_9PEZI</name>
<accession>A0ABR3YKS3</accession>
<keyword evidence="2" id="KW-1185">Reference proteome</keyword>